<dbReference type="AlphaFoldDB" id="A0A4V2GAP7"/>
<dbReference type="Proteomes" id="UP000291483">
    <property type="component" value="Unassembled WGS sequence"/>
</dbReference>
<reference evidence="1 2" key="1">
    <citation type="submission" date="2019-02" db="EMBL/GenBank/DDBJ databases">
        <title>Sequencing the genomes of 1000 actinobacteria strains.</title>
        <authorList>
            <person name="Klenk H.-P."/>
        </authorList>
    </citation>
    <scope>NUCLEOTIDE SEQUENCE [LARGE SCALE GENOMIC DNA]</scope>
    <source>
        <strain evidence="1 2">DSM 18319</strain>
    </source>
</reference>
<evidence type="ECO:0000313" key="1">
    <source>
        <dbReference type="EMBL" id="RZU65136.1"/>
    </source>
</evidence>
<accession>A0A4V2GAP7</accession>
<sequence length="279" mass="30923">MALCAHHHGVVRTSLINTDELKLNAGHPQGSRWTVNDERALAHSIAQIALGQWRHLESILANARIISPALPVFSGSAKDLLVTLPGTEPWHRDGWLFQCISWIAAAESGVGPLRPPHSIWADKGFDGLQLVLSPSGDEVERLVVFEDKATSDPRGTVRDEVWPEFEQMARGDRNHDLVSELSALLDRVDNLDVRQATDRVFREGGLSFRLAITIADPHNSDAGISRLFKGYEDKVPGGHSRRFGHVLYLSDLRTWMQALADLAIEELDALEKLDQVANV</sequence>
<protein>
    <recommendedName>
        <fullName evidence="3">Anti-bacteriophage protein A/HamA C-terminal domain-containing protein</fullName>
    </recommendedName>
</protein>
<dbReference type="EMBL" id="SHLC01000001">
    <property type="protein sequence ID" value="RZU65136.1"/>
    <property type="molecule type" value="Genomic_DNA"/>
</dbReference>
<evidence type="ECO:0000313" key="2">
    <source>
        <dbReference type="Proteomes" id="UP000291483"/>
    </source>
</evidence>
<organism evidence="1 2">
    <name type="scientific">Microterricola gilva</name>
    <dbReference type="NCBI Taxonomy" id="393267"/>
    <lineage>
        <taxon>Bacteria</taxon>
        <taxon>Bacillati</taxon>
        <taxon>Actinomycetota</taxon>
        <taxon>Actinomycetes</taxon>
        <taxon>Micrococcales</taxon>
        <taxon>Microbacteriaceae</taxon>
        <taxon>Microterricola</taxon>
    </lineage>
</organism>
<gene>
    <name evidence="1" type="ORF">EV379_1458</name>
</gene>
<name>A0A4V2GAP7_9MICO</name>
<keyword evidence="2" id="KW-1185">Reference proteome</keyword>
<comment type="caution">
    <text evidence="1">The sequence shown here is derived from an EMBL/GenBank/DDBJ whole genome shotgun (WGS) entry which is preliminary data.</text>
</comment>
<proteinExistence type="predicted"/>
<evidence type="ECO:0008006" key="3">
    <source>
        <dbReference type="Google" id="ProtNLM"/>
    </source>
</evidence>